<accession>A0A9W8HPU3</accession>
<organism evidence="8 9">
    <name type="scientific">Coemansia guatemalensis</name>
    <dbReference type="NCBI Taxonomy" id="2761395"/>
    <lineage>
        <taxon>Eukaryota</taxon>
        <taxon>Fungi</taxon>
        <taxon>Fungi incertae sedis</taxon>
        <taxon>Zoopagomycota</taxon>
        <taxon>Kickxellomycotina</taxon>
        <taxon>Kickxellomycetes</taxon>
        <taxon>Kickxellales</taxon>
        <taxon>Kickxellaceae</taxon>
        <taxon>Coemansia</taxon>
    </lineage>
</organism>
<evidence type="ECO:0000256" key="2">
    <source>
        <dbReference type="ARBA" id="ARBA00022679"/>
    </source>
</evidence>
<evidence type="ECO:0000259" key="7">
    <source>
        <dbReference type="Pfam" id="PF22956"/>
    </source>
</evidence>
<dbReference type="InterPro" id="IPR045162">
    <property type="entry name" value="Vps15-like"/>
</dbReference>
<evidence type="ECO:0000256" key="6">
    <source>
        <dbReference type="ARBA" id="ARBA00022840"/>
    </source>
</evidence>
<keyword evidence="2 8" id="KW-0808">Transferase</keyword>
<dbReference type="Pfam" id="PF22956">
    <property type="entry name" value="VPS15-like_hel"/>
    <property type="match status" value="1"/>
</dbReference>
<dbReference type="PANTHER" id="PTHR17583:SF0">
    <property type="entry name" value="PHOSPHOINOSITIDE 3-KINASE REGULATORY SUBUNIT 4"/>
    <property type="match status" value="1"/>
</dbReference>
<dbReference type="Pfam" id="PF00400">
    <property type="entry name" value="WD40"/>
    <property type="match status" value="1"/>
</dbReference>
<protein>
    <recommendedName>
        <fullName evidence="1">non-specific serine/threonine protein kinase</fullName>
        <ecNumber evidence="1">2.7.11.1</ecNumber>
    </recommendedName>
</protein>
<dbReference type="GO" id="GO:0045324">
    <property type="term" value="P:late endosome to vacuole transport"/>
    <property type="evidence" value="ECO:0007669"/>
    <property type="project" value="InterPro"/>
</dbReference>
<dbReference type="GO" id="GO:0006623">
    <property type="term" value="P:protein targeting to vacuole"/>
    <property type="evidence" value="ECO:0007669"/>
    <property type="project" value="TreeGrafter"/>
</dbReference>
<dbReference type="GO" id="GO:0000166">
    <property type="term" value="F:nucleotide binding"/>
    <property type="evidence" value="ECO:0007669"/>
    <property type="project" value="UniProtKB-KW"/>
</dbReference>
<evidence type="ECO:0000256" key="3">
    <source>
        <dbReference type="ARBA" id="ARBA00022737"/>
    </source>
</evidence>
<keyword evidence="4" id="KW-0547">Nucleotide-binding</keyword>
<keyword evidence="5 8" id="KW-0418">Kinase</keyword>
<dbReference type="Proteomes" id="UP001140094">
    <property type="component" value="Unassembled WGS sequence"/>
</dbReference>
<dbReference type="GO" id="GO:0034272">
    <property type="term" value="C:phosphatidylinositol 3-kinase complex, class III, type II"/>
    <property type="evidence" value="ECO:0007669"/>
    <property type="project" value="TreeGrafter"/>
</dbReference>
<keyword evidence="6" id="KW-0067">ATP-binding</keyword>
<evidence type="ECO:0000256" key="1">
    <source>
        <dbReference type="ARBA" id="ARBA00012513"/>
    </source>
</evidence>
<name>A0A9W8HPU3_9FUNG</name>
<dbReference type="InterPro" id="IPR001680">
    <property type="entry name" value="WD40_rpt"/>
</dbReference>
<dbReference type="PANTHER" id="PTHR17583">
    <property type="entry name" value="PHOSPHOINOSITIDE 3-KINASE REGULATORY SUBUNIT 4"/>
    <property type="match status" value="1"/>
</dbReference>
<dbReference type="EMBL" id="JANBUO010001718">
    <property type="protein sequence ID" value="KAJ2797084.1"/>
    <property type="molecule type" value="Genomic_DNA"/>
</dbReference>
<dbReference type="GO" id="GO:0016236">
    <property type="term" value="P:macroautophagy"/>
    <property type="evidence" value="ECO:0007669"/>
    <property type="project" value="InterPro"/>
</dbReference>
<dbReference type="Gene3D" id="2.130.10.10">
    <property type="entry name" value="YVTN repeat-like/Quinoprotein amine dehydrogenase"/>
    <property type="match status" value="2"/>
</dbReference>
<sequence length="576" mass="62082">SLSHIITYLNDRDCWFLRAAFFDVVFAASAQISRHASREYIVPLVSLADAELFVVVSALRALVRLLPQMSRAMCWDRLVEVQALAHRRPPLRRVAREFCDFVLAHAALPMSPALARLALDIARVETADAPPHAFATAHDEQEATRPPAPRVLQLRDIGAAVKTVFLTPVTDPWAASANSASIPTDDLWAAPTNDAFLHKKALELALPPPPRRPRLESWRPQGTLVGEVAEHNDAVTCITPVAGGLFVTGSDDGSVRVFDASSFRKSAVCRARAKLIQGGRITALAYHDGADCLASTSDNGSIRLLRVLPDALKPLASATLDTGEHVVALAFARGSAGLALVACTSRSRVLFYAVADLQLQDALTLAPALGRPTCMVGDGAALVVVATAEGNLRLIDMRFRIELRTFRHFLSHCITALAMLAPDSLLVATAPGDVCVLNMRDARWPMCLCSRSMQELKANEVNRRLRINCLARVSNASYFITAGNDAIVRYWVPDRLDRSYVVTSSEAAPPYSSYRLNDTVYYCENSAPAAPRSPSAQSAARLPTDASNAVAANSSRPGGPVTALAILSAPVPMLVT</sequence>
<dbReference type="GO" id="GO:0004674">
    <property type="term" value="F:protein serine/threonine kinase activity"/>
    <property type="evidence" value="ECO:0007669"/>
    <property type="project" value="UniProtKB-EC"/>
</dbReference>
<feature type="non-terminal residue" evidence="8">
    <location>
        <position position="1"/>
    </location>
</feature>
<dbReference type="AlphaFoldDB" id="A0A9W8HPU3"/>
<dbReference type="GO" id="GO:0071561">
    <property type="term" value="C:nucleus-vacuole junction"/>
    <property type="evidence" value="ECO:0007669"/>
    <property type="project" value="TreeGrafter"/>
</dbReference>
<dbReference type="InterPro" id="IPR015943">
    <property type="entry name" value="WD40/YVTN_repeat-like_dom_sf"/>
</dbReference>
<keyword evidence="3" id="KW-0677">Repeat</keyword>
<dbReference type="SMART" id="SM00320">
    <property type="entry name" value="WD40"/>
    <property type="match status" value="3"/>
</dbReference>
<comment type="caution">
    <text evidence="8">The sequence shown here is derived from an EMBL/GenBank/DDBJ whole genome shotgun (WGS) entry which is preliminary data.</text>
</comment>
<dbReference type="InterPro" id="IPR055231">
    <property type="entry name" value="2AA_helical"/>
</dbReference>
<gene>
    <name evidence="8" type="primary">VPS15_2</name>
    <name evidence="8" type="ORF">H4R20_005319</name>
</gene>
<proteinExistence type="predicted"/>
<feature type="non-terminal residue" evidence="8">
    <location>
        <position position="576"/>
    </location>
</feature>
<dbReference type="EC" id="2.7.11.1" evidence="1"/>
<evidence type="ECO:0000313" key="9">
    <source>
        <dbReference type="Proteomes" id="UP001140094"/>
    </source>
</evidence>
<dbReference type="GO" id="GO:0034271">
    <property type="term" value="C:phosphatidylinositol 3-kinase complex, class III, type I"/>
    <property type="evidence" value="ECO:0007669"/>
    <property type="project" value="TreeGrafter"/>
</dbReference>
<evidence type="ECO:0000256" key="4">
    <source>
        <dbReference type="ARBA" id="ARBA00022741"/>
    </source>
</evidence>
<feature type="domain" description="Phosphatase 2A Regulatory Subunit A helical" evidence="7">
    <location>
        <begin position="2"/>
        <end position="67"/>
    </location>
</feature>
<evidence type="ECO:0000256" key="5">
    <source>
        <dbReference type="ARBA" id="ARBA00022777"/>
    </source>
</evidence>
<dbReference type="SUPFAM" id="SSF50978">
    <property type="entry name" value="WD40 repeat-like"/>
    <property type="match status" value="1"/>
</dbReference>
<reference evidence="8" key="1">
    <citation type="submission" date="2022-07" db="EMBL/GenBank/DDBJ databases">
        <title>Phylogenomic reconstructions and comparative analyses of Kickxellomycotina fungi.</title>
        <authorList>
            <person name="Reynolds N.K."/>
            <person name="Stajich J.E."/>
            <person name="Barry K."/>
            <person name="Grigoriev I.V."/>
            <person name="Crous P."/>
            <person name="Smith M.E."/>
        </authorList>
    </citation>
    <scope>NUCLEOTIDE SEQUENCE</scope>
    <source>
        <strain evidence="8">NRRL 1565</strain>
    </source>
</reference>
<dbReference type="OrthoDB" id="242910at2759"/>
<dbReference type="GO" id="GO:0005770">
    <property type="term" value="C:late endosome"/>
    <property type="evidence" value="ECO:0007669"/>
    <property type="project" value="TreeGrafter"/>
</dbReference>
<dbReference type="InterPro" id="IPR036322">
    <property type="entry name" value="WD40_repeat_dom_sf"/>
</dbReference>
<keyword evidence="9" id="KW-1185">Reference proteome</keyword>
<evidence type="ECO:0000313" key="8">
    <source>
        <dbReference type="EMBL" id="KAJ2797084.1"/>
    </source>
</evidence>